<keyword evidence="1" id="KW-0175">Coiled coil</keyword>
<dbReference type="PANTHER" id="PTHR35083:SF1">
    <property type="entry name" value="RGD1565685 PROTEIN"/>
    <property type="match status" value="1"/>
</dbReference>
<reference evidence="3" key="2">
    <citation type="submission" date="2020-11" db="EMBL/GenBank/DDBJ databases">
        <authorList>
            <person name="McCartney M.A."/>
            <person name="Auch B."/>
            <person name="Kono T."/>
            <person name="Mallez S."/>
            <person name="Becker A."/>
            <person name="Gohl D.M."/>
            <person name="Silverstein K.A.T."/>
            <person name="Koren S."/>
            <person name="Bechman K.B."/>
            <person name="Herman A."/>
            <person name="Abrahante J.E."/>
            <person name="Garbe J."/>
        </authorList>
    </citation>
    <scope>NUCLEOTIDE SEQUENCE</scope>
    <source>
        <strain evidence="3">Duluth1</strain>
        <tissue evidence="3">Whole animal</tissue>
    </source>
</reference>
<organism evidence="3 4">
    <name type="scientific">Dreissena polymorpha</name>
    <name type="common">Zebra mussel</name>
    <name type="synonym">Mytilus polymorpha</name>
    <dbReference type="NCBI Taxonomy" id="45954"/>
    <lineage>
        <taxon>Eukaryota</taxon>
        <taxon>Metazoa</taxon>
        <taxon>Spiralia</taxon>
        <taxon>Lophotrochozoa</taxon>
        <taxon>Mollusca</taxon>
        <taxon>Bivalvia</taxon>
        <taxon>Autobranchia</taxon>
        <taxon>Heteroconchia</taxon>
        <taxon>Euheterodonta</taxon>
        <taxon>Imparidentia</taxon>
        <taxon>Neoheterodontei</taxon>
        <taxon>Myida</taxon>
        <taxon>Dreissenoidea</taxon>
        <taxon>Dreissenidae</taxon>
        <taxon>Dreissena</taxon>
    </lineage>
</organism>
<keyword evidence="4" id="KW-1185">Reference proteome</keyword>
<reference evidence="3" key="1">
    <citation type="journal article" date="2019" name="bioRxiv">
        <title>The Genome of the Zebra Mussel, Dreissena polymorpha: A Resource for Invasive Species Research.</title>
        <authorList>
            <person name="McCartney M.A."/>
            <person name="Auch B."/>
            <person name="Kono T."/>
            <person name="Mallez S."/>
            <person name="Zhang Y."/>
            <person name="Obille A."/>
            <person name="Becker A."/>
            <person name="Abrahante J.E."/>
            <person name="Garbe J."/>
            <person name="Badalamenti J.P."/>
            <person name="Herman A."/>
            <person name="Mangelson H."/>
            <person name="Liachko I."/>
            <person name="Sullivan S."/>
            <person name="Sone E.D."/>
            <person name="Koren S."/>
            <person name="Silverstein K.A.T."/>
            <person name="Beckman K.B."/>
            <person name="Gohl D.M."/>
        </authorList>
    </citation>
    <scope>NUCLEOTIDE SEQUENCE</scope>
    <source>
        <strain evidence="3">Duluth1</strain>
        <tissue evidence="3">Whole animal</tissue>
    </source>
</reference>
<proteinExistence type="predicted"/>
<accession>A0A9D4DIE6</accession>
<evidence type="ECO:0000256" key="1">
    <source>
        <dbReference type="SAM" id="Coils"/>
    </source>
</evidence>
<name>A0A9D4DIE6_DREPO</name>
<dbReference type="Proteomes" id="UP000828390">
    <property type="component" value="Unassembled WGS sequence"/>
</dbReference>
<evidence type="ECO:0000313" key="3">
    <source>
        <dbReference type="EMBL" id="KAH3749864.1"/>
    </source>
</evidence>
<dbReference type="Gene3D" id="1.20.120.20">
    <property type="entry name" value="Apolipoprotein"/>
    <property type="match status" value="1"/>
</dbReference>
<evidence type="ECO:0000313" key="4">
    <source>
        <dbReference type="Proteomes" id="UP000828390"/>
    </source>
</evidence>
<dbReference type="PANTHER" id="PTHR35083">
    <property type="entry name" value="RGD1565685 PROTEIN"/>
    <property type="match status" value="1"/>
</dbReference>
<dbReference type="InterPro" id="IPR027897">
    <property type="entry name" value="DUF4559"/>
</dbReference>
<evidence type="ECO:0000256" key="2">
    <source>
        <dbReference type="SAM" id="MobiDB-lite"/>
    </source>
</evidence>
<dbReference type="AlphaFoldDB" id="A0A9D4DIE6"/>
<feature type="region of interest" description="Disordered" evidence="2">
    <location>
        <begin position="475"/>
        <end position="506"/>
    </location>
</feature>
<feature type="coiled-coil region" evidence="1">
    <location>
        <begin position="307"/>
        <end position="360"/>
    </location>
</feature>
<dbReference type="Pfam" id="PF15112">
    <property type="entry name" value="DUF4559"/>
    <property type="match status" value="1"/>
</dbReference>
<sequence length="651" mass="75572">MAALTNVFNDKETSNWFKACLALNLTKQGLVKFLETELQNIHAVVGRSCGHCHIEKLISCPTIPYCKKIKKNDCLFHKSHKPQHCQTCDTVKQNIASMHRFGAPSWRNTRAEYWTTDYWEIGKCFLPPDGYSSVSSVKESDFNGLINIMLNCKHFEKCFSPACLSPPPPDPKCLLEKIRKIGRDVRHTAEYKLTDADLQNNFQTLSTLLTDPVCLWQDPSAMIALKNLFDLQNDCTSQSELGKLLKETIQTHEQAKEDCKLLFTRVENTLTEGLHKLEVDIHAGEQRIKSIIHDEKQRIESMTHDGNHRIERKREEVEQRFEQMTNEGEKRIRISTNDGEQRLESKAEEVEQRIELTTKEGEQRIRLSTNGGEQRLDSKTEKVEQRLEGITQDGEQRLGISTHEGEQRIETKANEVKQRLERMTQYGEQRITSRTNDGEQRIENKAEEVEERLEHRTQDGEHFLETKAEEAEQRLEHRTQDGEQRITSRTHDGEQRIKRNTQEGEKRIDNKTSVGERRIDNKVYHGEQRLDKQIRDVEQRLEQSKHKNAPEDYDRGVAELIQCIKNYNTSKLSHVTISVLNDAVDELLPIFICRQKLALCVEKKGCIRKQGLQSTRICFQQMTKLTQEYSFKAMRVLVKPHSRQSWPWTGA</sequence>
<comment type="caution">
    <text evidence="3">The sequence shown here is derived from an EMBL/GenBank/DDBJ whole genome shotgun (WGS) entry which is preliminary data.</text>
</comment>
<gene>
    <name evidence="3" type="ORF">DPMN_184379</name>
</gene>
<dbReference type="EMBL" id="JAIWYP010000010">
    <property type="protein sequence ID" value="KAH3749864.1"/>
    <property type="molecule type" value="Genomic_DNA"/>
</dbReference>
<protein>
    <submittedName>
        <fullName evidence="3">Uncharacterized protein</fullName>
    </submittedName>
</protein>